<keyword evidence="4" id="KW-1185">Reference proteome</keyword>
<dbReference type="Proteomes" id="UP001157974">
    <property type="component" value="Unassembled WGS sequence"/>
</dbReference>
<keyword evidence="2" id="KW-0732">Signal</keyword>
<feature type="signal peptide" evidence="2">
    <location>
        <begin position="1"/>
        <end position="21"/>
    </location>
</feature>
<evidence type="ECO:0000313" key="4">
    <source>
        <dbReference type="Proteomes" id="UP001157974"/>
    </source>
</evidence>
<protein>
    <submittedName>
        <fullName evidence="3">Uncharacterized protein</fullName>
    </submittedName>
</protein>
<name>A0AAV8V251_9RHOD</name>
<sequence length="223" mass="25909">MRGWGRLFFVLALICARWVFAETDPDPVEDIYEIDAWVTDPRFLRIRDMVDFNVGDRDRALKSDSREYLIDLWRRYDAYHSSKDVPRKIEGNIENVFEQSAYKEIFTDREVDLKTMFFECLQTLLHSLEANTPLELPKKTAEEHHVWDELVGIVEGLSALINEDFETFLHVDYEQEELRDEVREKIGQLLLVAAVGPRTIRKENAEDAKGGGGGMKWNSHGAM</sequence>
<evidence type="ECO:0000256" key="1">
    <source>
        <dbReference type="SAM" id="MobiDB-lite"/>
    </source>
</evidence>
<evidence type="ECO:0000256" key="2">
    <source>
        <dbReference type="SAM" id="SignalP"/>
    </source>
</evidence>
<gene>
    <name evidence="3" type="ORF">NDN08_005630</name>
</gene>
<feature type="region of interest" description="Disordered" evidence="1">
    <location>
        <begin position="204"/>
        <end position="223"/>
    </location>
</feature>
<feature type="chain" id="PRO_5043485356" evidence="2">
    <location>
        <begin position="22"/>
        <end position="223"/>
    </location>
</feature>
<proteinExistence type="predicted"/>
<dbReference type="EMBL" id="JAMWBK010000001">
    <property type="protein sequence ID" value="KAJ8908930.1"/>
    <property type="molecule type" value="Genomic_DNA"/>
</dbReference>
<evidence type="ECO:0000313" key="3">
    <source>
        <dbReference type="EMBL" id="KAJ8908930.1"/>
    </source>
</evidence>
<dbReference type="AlphaFoldDB" id="A0AAV8V251"/>
<comment type="caution">
    <text evidence="3">The sequence shown here is derived from an EMBL/GenBank/DDBJ whole genome shotgun (WGS) entry which is preliminary data.</text>
</comment>
<reference evidence="3 4" key="1">
    <citation type="journal article" date="2023" name="Nat. Commun.">
        <title>Origin of minicircular mitochondrial genomes in red algae.</title>
        <authorList>
            <person name="Lee Y."/>
            <person name="Cho C.H."/>
            <person name="Lee Y.M."/>
            <person name="Park S.I."/>
            <person name="Yang J.H."/>
            <person name="West J.A."/>
            <person name="Bhattacharya D."/>
            <person name="Yoon H.S."/>
        </authorList>
    </citation>
    <scope>NUCLEOTIDE SEQUENCE [LARGE SCALE GENOMIC DNA]</scope>
    <source>
        <strain evidence="3 4">CCMP1338</strain>
        <tissue evidence="3">Whole cell</tissue>
    </source>
</reference>
<organism evidence="3 4">
    <name type="scientific">Rhodosorus marinus</name>
    <dbReference type="NCBI Taxonomy" id="101924"/>
    <lineage>
        <taxon>Eukaryota</taxon>
        <taxon>Rhodophyta</taxon>
        <taxon>Stylonematophyceae</taxon>
        <taxon>Stylonematales</taxon>
        <taxon>Stylonemataceae</taxon>
        <taxon>Rhodosorus</taxon>
    </lineage>
</organism>
<accession>A0AAV8V251</accession>